<keyword evidence="1" id="KW-0472">Membrane</keyword>
<dbReference type="RefSeq" id="WP_101539673.1">
    <property type="nucleotide sequence ID" value="NZ_PKGS01000001.1"/>
</dbReference>
<feature type="transmembrane region" description="Helical" evidence="1">
    <location>
        <begin position="106"/>
        <end position="128"/>
    </location>
</feature>
<keyword evidence="4" id="KW-1185">Reference proteome</keyword>
<feature type="transmembrane region" description="Helical" evidence="1">
    <location>
        <begin position="170"/>
        <end position="191"/>
    </location>
</feature>
<feature type="transmembrane region" description="Helical" evidence="1">
    <location>
        <begin position="21"/>
        <end position="46"/>
    </location>
</feature>
<keyword evidence="3" id="KW-0645">Protease</keyword>
<keyword evidence="3" id="KW-0378">Hydrolase</keyword>
<evidence type="ECO:0000259" key="2">
    <source>
        <dbReference type="Pfam" id="PF02517"/>
    </source>
</evidence>
<name>A0A2I1MBK1_9FIRM</name>
<gene>
    <name evidence="3" type="ORF">CYJ34_02030</name>
</gene>
<dbReference type="GO" id="GO:0008237">
    <property type="term" value="F:metallopeptidase activity"/>
    <property type="evidence" value="ECO:0007669"/>
    <property type="project" value="UniProtKB-KW"/>
</dbReference>
<proteinExistence type="predicted"/>
<evidence type="ECO:0000313" key="4">
    <source>
        <dbReference type="Proteomes" id="UP000234335"/>
    </source>
</evidence>
<keyword evidence="1" id="KW-1133">Transmembrane helix</keyword>
<keyword evidence="3" id="KW-0482">Metalloprotease</keyword>
<dbReference type="PANTHER" id="PTHR39430">
    <property type="entry name" value="MEMBRANE-ASSOCIATED PROTEASE-RELATED"/>
    <property type="match status" value="1"/>
</dbReference>
<feature type="transmembrane region" description="Helical" evidence="1">
    <location>
        <begin position="197"/>
        <end position="219"/>
    </location>
</feature>
<sequence>MFEDNLSIRETKKVQKNRNAVLVTIFLLFIVTLPQILLGVIVIPGVLQGVRPGPEEIAKHMSADAYILSVLYGTILASILFYLFARKYLNRNNASLGLKSNDKLKNYIKGAIIGLIMMTSVFLQLKIYDQAQISLNYKNVSPAIFFVFLIGWMLQGFSEELMCRSILMNYFAAYNGVKSAIISNSLIFAIMHIGNPGFGLLAFINLFLMGVIFSLLFYISDDIFMPAAAHTFWNFSQANIYGISVSGLSQTSTNLIKSKLVGNSYLTGGVFGVEASFLTLWIEVMVVIIFINAAKKKSKEEASKFALENN</sequence>
<evidence type="ECO:0000256" key="1">
    <source>
        <dbReference type="SAM" id="Phobius"/>
    </source>
</evidence>
<keyword evidence="1" id="KW-0812">Transmembrane</keyword>
<dbReference type="GO" id="GO:0006508">
    <property type="term" value="P:proteolysis"/>
    <property type="evidence" value="ECO:0007669"/>
    <property type="project" value="UniProtKB-KW"/>
</dbReference>
<dbReference type="PANTHER" id="PTHR39430:SF1">
    <property type="entry name" value="PROTEASE"/>
    <property type="match status" value="1"/>
</dbReference>
<feature type="transmembrane region" description="Helical" evidence="1">
    <location>
        <begin position="269"/>
        <end position="294"/>
    </location>
</feature>
<protein>
    <submittedName>
        <fullName evidence="3">CPBP family intramembrane metalloprotease domain-containing protein</fullName>
    </submittedName>
</protein>
<dbReference type="InterPro" id="IPR003675">
    <property type="entry name" value="Rce1/LyrA-like_dom"/>
</dbReference>
<feature type="transmembrane region" description="Helical" evidence="1">
    <location>
        <begin position="231"/>
        <end position="249"/>
    </location>
</feature>
<feature type="transmembrane region" description="Helical" evidence="1">
    <location>
        <begin position="66"/>
        <end position="85"/>
    </location>
</feature>
<reference evidence="3 4" key="1">
    <citation type="submission" date="2017-12" db="EMBL/GenBank/DDBJ databases">
        <title>Phylogenetic diversity of female urinary microbiome.</title>
        <authorList>
            <person name="Thomas-White K."/>
            <person name="Wolfe A.J."/>
        </authorList>
    </citation>
    <scope>NUCLEOTIDE SEQUENCE [LARGE SCALE GENOMIC DNA]</scope>
    <source>
        <strain evidence="3 4">UMB0119</strain>
    </source>
</reference>
<comment type="caution">
    <text evidence="3">The sequence shown here is derived from an EMBL/GenBank/DDBJ whole genome shotgun (WGS) entry which is preliminary data.</text>
</comment>
<dbReference type="GO" id="GO:0004175">
    <property type="term" value="F:endopeptidase activity"/>
    <property type="evidence" value="ECO:0007669"/>
    <property type="project" value="UniProtKB-ARBA"/>
</dbReference>
<dbReference type="Pfam" id="PF02517">
    <property type="entry name" value="Rce1-like"/>
    <property type="match status" value="1"/>
</dbReference>
<feature type="transmembrane region" description="Helical" evidence="1">
    <location>
        <begin position="140"/>
        <end position="158"/>
    </location>
</feature>
<dbReference type="EMBL" id="PKGS01000001">
    <property type="protein sequence ID" value="PKZ17513.1"/>
    <property type="molecule type" value="Genomic_DNA"/>
</dbReference>
<dbReference type="Proteomes" id="UP000234335">
    <property type="component" value="Unassembled WGS sequence"/>
</dbReference>
<evidence type="ECO:0000313" key="3">
    <source>
        <dbReference type="EMBL" id="PKZ17513.1"/>
    </source>
</evidence>
<dbReference type="GO" id="GO:0080120">
    <property type="term" value="P:CAAX-box protein maturation"/>
    <property type="evidence" value="ECO:0007669"/>
    <property type="project" value="UniProtKB-ARBA"/>
</dbReference>
<organism evidence="3 4">
    <name type="scientific">Anaerococcus octavius</name>
    <dbReference type="NCBI Taxonomy" id="54007"/>
    <lineage>
        <taxon>Bacteria</taxon>
        <taxon>Bacillati</taxon>
        <taxon>Bacillota</taxon>
        <taxon>Tissierellia</taxon>
        <taxon>Tissierellales</taxon>
        <taxon>Peptoniphilaceae</taxon>
        <taxon>Anaerococcus</taxon>
    </lineage>
</organism>
<accession>A0A2I1MBK1</accession>
<feature type="domain" description="CAAX prenyl protease 2/Lysostaphin resistance protein A-like" evidence="2">
    <location>
        <begin position="144"/>
        <end position="235"/>
    </location>
</feature>
<dbReference type="AlphaFoldDB" id="A0A2I1MBK1"/>